<dbReference type="AlphaFoldDB" id="A0A4Q9Q948"/>
<dbReference type="Gene3D" id="1.20.1440.240">
    <property type="match status" value="1"/>
</dbReference>
<dbReference type="Pfam" id="PF01593">
    <property type="entry name" value="Amino_oxidase"/>
    <property type="match status" value="1"/>
</dbReference>
<name>A0A4Q9Q948_9APHY</name>
<dbReference type="PANTHER" id="PTHR10742:SF342">
    <property type="entry name" value="AMINE OXIDASE"/>
    <property type="match status" value="1"/>
</dbReference>
<feature type="domain" description="Amine oxidase" evidence="1">
    <location>
        <begin position="10"/>
        <end position="497"/>
    </location>
</feature>
<dbReference type="EMBL" id="ML145089">
    <property type="protein sequence ID" value="TBU63586.1"/>
    <property type="molecule type" value="Genomic_DNA"/>
</dbReference>
<dbReference type="GO" id="GO:0009063">
    <property type="term" value="P:amino acid catabolic process"/>
    <property type="evidence" value="ECO:0007669"/>
    <property type="project" value="TreeGrafter"/>
</dbReference>
<evidence type="ECO:0000313" key="2">
    <source>
        <dbReference type="EMBL" id="TBU63586.1"/>
    </source>
</evidence>
<dbReference type="SUPFAM" id="SSF54373">
    <property type="entry name" value="FAD-linked reductases, C-terminal domain"/>
    <property type="match status" value="1"/>
</dbReference>
<organism evidence="2 3">
    <name type="scientific">Dichomitus squalens</name>
    <dbReference type="NCBI Taxonomy" id="114155"/>
    <lineage>
        <taxon>Eukaryota</taxon>
        <taxon>Fungi</taxon>
        <taxon>Dikarya</taxon>
        <taxon>Basidiomycota</taxon>
        <taxon>Agaricomycotina</taxon>
        <taxon>Agaricomycetes</taxon>
        <taxon>Polyporales</taxon>
        <taxon>Polyporaceae</taxon>
        <taxon>Dichomitus</taxon>
    </lineage>
</organism>
<sequence length="542" mass="60328">MILDTLSVPYEILEANNRIGGRIYTYRFNGEAGRNAPIDDPARYDYVDIGAMRFPNIPFMKRVFDLFEKLGMTEENRMLVPYQYSAASTFELFNGFRHSSADSAPEDFDIFGVSETKGGAVPDAFVAQGADTVAAEVFLPYRDAFEKLPFPEAWKLLTAEDPYSTRGYLLAKKDYPETVVEWLETFESATGLYNNAFVESTMDAMDFGSSSATTDAGIRGKDLDYPWYCIDGGADHLTTRMVNRIDTKPITGTRVTKIERTESGEMKVVYRTHGKYLMTYSQVICTVPLGCLAAIDIPKDDLSYMQRLAIRSLNYDTSTKIALKFESRWWEDPKVMGEGRTIKGGISSTDIPIRTCVYPSYGFHATGKVPGVMLASYTWAQDAQRLGGLAQGKGTEADGLLVELTLNNLSHLHGVPREKFGKLVDHYAYNWHNDENARGAFALFGPGQFGQPTRNNSMFASMKAPAADGKLHVAGEATSVHHAWVLGALNSAWRAVYNALGQLDPEEAVKKRKLLVDRWGIPDEETTKMLDHLAVLAQYKAI</sequence>
<dbReference type="Gene3D" id="3.50.50.60">
    <property type="entry name" value="FAD/NAD(P)-binding domain"/>
    <property type="match status" value="1"/>
</dbReference>
<dbReference type="Gene3D" id="3.90.660.10">
    <property type="match status" value="1"/>
</dbReference>
<reference evidence="2 3" key="1">
    <citation type="submission" date="2019-01" db="EMBL/GenBank/DDBJ databases">
        <title>Draft genome sequences of three monokaryotic isolates of the white-rot basidiomycete fungus Dichomitus squalens.</title>
        <authorList>
            <consortium name="DOE Joint Genome Institute"/>
            <person name="Lopez S.C."/>
            <person name="Andreopoulos B."/>
            <person name="Pangilinan J."/>
            <person name="Lipzen A."/>
            <person name="Riley R."/>
            <person name="Ahrendt S."/>
            <person name="Ng V."/>
            <person name="Barry K."/>
            <person name="Daum C."/>
            <person name="Grigoriev I.V."/>
            <person name="Hilden K.S."/>
            <person name="Makela M.R."/>
            <person name="de Vries R.P."/>
        </authorList>
    </citation>
    <scope>NUCLEOTIDE SEQUENCE [LARGE SCALE GENOMIC DNA]</scope>
    <source>
        <strain evidence="2 3">CBS 464.89</strain>
    </source>
</reference>
<dbReference type="InterPro" id="IPR050281">
    <property type="entry name" value="Flavin_monoamine_oxidase"/>
</dbReference>
<evidence type="ECO:0000259" key="1">
    <source>
        <dbReference type="Pfam" id="PF01593"/>
    </source>
</evidence>
<dbReference type="Proteomes" id="UP000292082">
    <property type="component" value="Unassembled WGS sequence"/>
</dbReference>
<keyword evidence="3" id="KW-1185">Reference proteome</keyword>
<evidence type="ECO:0000313" key="3">
    <source>
        <dbReference type="Proteomes" id="UP000292082"/>
    </source>
</evidence>
<dbReference type="InterPro" id="IPR036188">
    <property type="entry name" value="FAD/NAD-bd_sf"/>
</dbReference>
<gene>
    <name evidence="2" type="ORF">BD310DRAFT_945124</name>
</gene>
<dbReference type="GO" id="GO:0001716">
    <property type="term" value="F:L-amino-acid oxidase activity"/>
    <property type="evidence" value="ECO:0007669"/>
    <property type="project" value="TreeGrafter"/>
</dbReference>
<dbReference type="InterPro" id="IPR002937">
    <property type="entry name" value="Amino_oxidase"/>
</dbReference>
<proteinExistence type="predicted"/>
<dbReference type="STRING" id="114155.A0A4Q9Q948"/>
<protein>
    <recommendedName>
        <fullName evidence="1">Amine oxidase domain-containing protein</fullName>
    </recommendedName>
</protein>
<dbReference type="PANTHER" id="PTHR10742">
    <property type="entry name" value="FLAVIN MONOAMINE OXIDASE"/>
    <property type="match status" value="1"/>
</dbReference>
<dbReference type="SUPFAM" id="SSF51905">
    <property type="entry name" value="FAD/NAD(P)-binding domain"/>
    <property type="match status" value="1"/>
</dbReference>
<accession>A0A4Q9Q948</accession>